<gene>
    <name evidence="1" type="ORF">Cba03nite_63700</name>
</gene>
<name>A0A8J3JQE6_9ACTN</name>
<dbReference type="RefSeq" id="WP_203754204.1">
    <property type="nucleotide sequence ID" value="NZ_BONF01000043.1"/>
</dbReference>
<protein>
    <recommendedName>
        <fullName evidence="3">DUF3558 domain-containing protein</fullName>
    </recommendedName>
</protein>
<dbReference type="Proteomes" id="UP000601223">
    <property type="component" value="Unassembled WGS sequence"/>
</dbReference>
<proteinExistence type="predicted"/>
<organism evidence="1 2">
    <name type="scientific">Catellatospora bangladeshensis</name>
    <dbReference type="NCBI Taxonomy" id="310355"/>
    <lineage>
        <taxon>Bacteria</taxon>
        <taxon>Bacillati</taxon>
        <taxon>Actinomycetota</taxon>
        <taxon>Actinomycetes</taxon>
        <taxon>Micromonosporales</taxon>
        <taxon>Micromonosporaceae</taxon>
        <taxon>Catellatospora</taxon>
    </lineage>
</organism>
<accession>A0A8J3JQE6</accession>
<keyword evidence="2" id="KW-1185">Reference proteome</keyword>
<evidence type="ECO:0000313" key="2">
    <source>
        <dbReference type="Proteomes" id="UP000601223"/>
    </source>
</evidence>
<evidence type="ECO:0000313" key="1">
    <source>
        <dbReference type="EMBL" id="GIF85021.1"/>
    </source>
</evidence>
<dbReference type="EMBL" id="BONF01000043">
    <property type="protein sequence ID" value="GIF85021.1"/>
    <property type="molecule type" value="Genomic_DNA"/>
</dbReference>
<comment type="caution">
    <text evidence="1">The sequence shown here is derived from an EMBL/GenBank/DDBJ whole genome shotgun (WGS) entry which is preliminary data.</text>
</comment>
<dbReference type="AlphaFoldDB" id="A0A8J3JQE6"/>
<sequence length="192" mass="20672">MGRRRRVPVWLVVALVAALASGGYGVWMAMGQSTVTPPPPRSACELIRPEALARLGLTQDGPADSDVRQTAVYSECLWSAGTSAQLDIVVGHHSGDGQGVSPHDRAGWLLRAGHGGYAELTRPDIPGAEAVQLRYDSSVATPKLEGWEGGNRVELWMRAGAFSVLLYWTSKDEPEQAVRTAQWLAREVVSAL</sequence>
<reference evidence="1 2" key="1">
    <citation type="submission" date="2021-01" db="EMBL/GenBank/DDBJ databases">
        <title>Whole genome shotgun sequence of Catellatospora bangladeshensis NBRC 107357.</title>
        <authorList>
            <person name="Komaki H."/>
            <person name="Tamura T."/>
        </authorList>
    </citation>
    <scope>NUCLEOTIDE SEQUENCE [LARGE SCALE GENOMIC DNA]</scope>
    <source>
        <strain evidence="1 2">NBRC 107357</strain>
    </source>
</reference>
<evidence type="ECO:0008006" key="3">
    <source>
        <dbReference type="Google" id="ProtNLM"/>
    </source>
</evidence>